<reference evidence="1" key="1">
    <citation type="submission" date="2019-04" db="EMBL/GenBank/DDBJ databases">
        <title>Microbes associate with the intestines of laboratory mice.</title>
        <authorList>
            <person name="Navarre W."/>
            <person name="Wong E."/>
            <person name="Huang K."/>
            <person name="Tropini C."/>
            <person name="Ng K."/>
            <person name="Yu B."/>
        </authorList>
    </citation>
    <scope>NUCLEOTIDE SEQUENCE</scope>
    <source>
        <strain evidence="1">NM01_1-7b</strain>
    </source>
</reference>
<organism evidence="1 2">
    <name type="scientific">Petralouisia muris</name>
    <dbReference type="NCBI Taxonomy" id="3032872"/>
    <lineage>
        <taxon>Bacteria</taxon>
        <taxon>Bacillati</taxon>
        <taxon>Bacillota</taxon>
        <taxon>Clostridia</taxon>
        <taxon>Lachnospirales</taxon>
        <taxon>Lachnospiraceae</taxon>
        <taxon>Petralouisia</taxon>
    </lineage>
</organism>
<protein>
    <submittedName>
        <fullName evidence="1">N-acetyltransferase</fullName>
    </submittedName>
</protein>
<name>A0AC61RUJ3_9FIRM</name>
<sequence length="161" mass="18234">MADMLVKLYNIPYSHDIEENLFKSDIRIKKALAPDRSKIIAFARTCAKDDYSDEVQAAFSNNPITCYIATRGKEIIGFACYEATARNFFGPMAVLESERKKGIGKALLLKSLESMQELGYTYAIIGWPAKFAIDFYKKCVNAIMIDEKSSGVYKRMIEIDE</sequence>
<evidence type="ECO:0000313" key="2">
    <source>
        <dbReference type="Proteomes" id="UP000304953"/>
    </source>
</evidence>
<comment type="caution">
    <text evidence="1">The sequence shown here is derived from an EMBL/GenBank/DDBJ whole genome shotgun (WGS) entry which is preliminary data.</text>
</comment>
<keyword evidence="2" id="KW-1185">Reference proteome</keyword>
<dbReference type="Proteomes" id="UP000304953">
    <property type="component" value="Unassembled WGS sequence"/>
</dbReference>
<proteinExistence type="predicted"/>
<accession>A0AC61RUJ3</accession>
<dbReference type="EMBL" id="SRYA01000032">
    <property type="protein sequence ID" value="TGY95244.1"/>
    <property type="molecule type" value="Genomic_DNA"/>
</dbReference>
<gene>
    <name evidence="1" type="ORF">E5329_15835</name>
</gene>
<evidence type="ECO:0000313" key="1">
    <source>
        <dbReference type="EMBL" id="TGY95244.1"/>
    </source>
</evidence>